<dbReference type="PANTHER" id="PTHR48476:SF1">
    <property type="entry name" value="SHORT-CHAIN DEHYDROGENASE TIC 32, CHLOROPLASTIC-LIKE"/>
    <property type="match status" value="1"/>
</dbReference>
<reference evidence="1 2" key="1">
    <citation type="submission" date="2024-01" db="EMBL/GenBank/DDBJ databases">
        <authorList>
            <person name="Waweru B."/>
        </authorList>
    </citation>
    <scope>NUCLEOTIDE SEQUENCE [LARGE SCALE GENOMIC DNA]</scope>
</reference>
<dbReference type="InterPro" id="IPR036291">
    <property type="entry name" value="NAD(P)-bd_dom_sf"/>
</dbReference>
<dbReference type="Gene3D" id="3.40.50.720">
    <property type="entry name" value="NAD(P)-binding Rossmann-like Domain"/>
    <property type="match status" value="1"/>
</dbReference>
<dbReference type="InterPro" id="IPR055280">
    <property type="entry name" value="TIC32"/>
</dbReference>
<dbReference type="SUPFAM" id="SSF51735">
    <property type="entry name" value="NAD(P)-binding Rossmann-fold domains"/>
    <property type="match status" value="1"/>
</dbReference>
<proteinExistence type="predicted"/>
<dbReference type="Proteomes" id="UP001314170">
    <property type="component" value="Unassembled WGS sequence"/>
</dbReference>
<dbReference type="Pfam" id="PF00106">
    <property type="entry name" value="adh_short"/>
    <property type="match status" value="1"/>
</dbReference>
<dbReference type="PRINTS" id="PR00081">
    <property type="entry name" value="GDHRDH"/>
</dbReference>
<gene>
    <name evidence="1" type="ORF">DCAF_LOCUS10554</name>
</gene>
<dbReference type="CDD" id="cd05327">
    <property type="entry name" value="retinol-DH_like_SDR_c_like"/>
    <property type="match status" value="1"/>
</dbReference>
<evidence type="ECO:0008006" key="3">
    <source>
        <dbReference type="Google" id="ProtNLM"/>
    </source>
</evidence>
<comment type="caution">
    <text evidence="1">The sequence shown here is derived from an EMBL/GenBank/DDBJ whole genome shotgun (WGS) entry which is preliminary data.</text>
</comment>
<dbReference type="EMBL" id="CAWUPB010000994">
    <property type="protein sequence ID" value="CAK7335559.1"/>
    <property type="molecule type" value="Genomic_DNA"/>
</dbReference>
<dbReference type="PANTHER" id="PTHR48476">
    <property type="entry name" value="SHORT-CHAIN DEHYDROGENASE TIC 32, CHLOROPLASTIC-LIKE"/>
    <property type="match status" value="1"/>
</dbReference>
<accession>A0AAV1RK09</accession>
<name>A0AAV1RK09_9ROSI</name>
<evidence type="ECO:0000313" key="2">
    <source>
        <dbReference type="Proteomes" id="UP001314170"/>
    </source>
</evidence>
<evidence type="ECO:0000313" key="1">
    <source>
        <dbReference type="EMBL" id="CAK7335559.1"/>
    </source>
</evidence>
<sequence>MGILVNKMIVRLKGLRTQKLFAVDQNLGKMWPFGWKGPSGFSPRSTAEQVTQGIDATGLTAIVTGASSGIGTETTRVLALRGAHVIMAVRNMDSGRKVREEILKEIPTAKIDVMQLDLSSMESVRKFASEFVSLGLPLNLLINNAGIMAAPFMLSQDNIEMQFATNHVGHFLLTDLVLDTMKKTARESNREGRIVILSSEAHRFTYREGIRFDKINDESGYNSIWAYGQSKLANVLHANELTRHFKEEGANITANSLHPGAIMTNLLRFHSVINSVVTMVGRFALKNVQQGAATTCYVALHPQVKGVSGEYFMDSNLSKASSYAGDVGLAKKLWDFSLSLTNPK</sequence>
<dbReference type="AlphaFoldDB" id="A0AAV1RK09"/>
<keyword evidence="2" id="KW-1185">Reference proteome</keyword>
<organism evidence="1 2">
    <name type="scientific">Dovyalis caffra</name>
    <dbReference type="NCBI Taxonomy" id="77055"/>
    <lineage>
        <taxon>Eukaryota</taxon>
        <taxon>Viridiplantae</taxon>
        <taxon>Streptophyta</taxon>
        <taxon>Embryophyta</taxon>
        <taxon>Tracheophyta</taxon>
        <taxon>Spermatophyta</taxon>
        <taxon>Magnoliopsida</taxon>
        <taxon>eudicotyledons</taxon>
        <taxon>Gunneridae</taxon>
        <taxon>Pentapetalae</taxon>
        <taxon>rosids</taxon>
        <taxon>fabids</taxon>
        <taxon>Malpighiales</taxon>
        <taxon>Salicaceae</taxon>
        <taxon>Flacourtieae</taxon>
        <taxon>Dovyalis</taxon>
    </lineage>
</organism>
<protein>
    <recommendedName>
        <fullName evidence="3">Short-chain dehydrogenase TIC 32, chloroplastic-like</fullName>
    </recommendedName>
</protein>
<dbReference type="InterPro" id="IPR002347">
    <property type="entry name" value="SDR_fam"/>
</dbReference>